<comment type="caution">
    <text evidence="1">The sequence shown here is derived from an EMBL/GenBank/DDBJ whole genome shotgun (WGS) entry which is preliminary data.</text>
</comment>
<gene>
    <name evidence="1" type="ORF">SDC9_92045</name>
</gene>
<accession>A0A644ZY53</accession>
<protein>
    <submittedName>
        <fullName evidence="1">Uncharacterized protein</fullName>
    </submittedName>
</protein>
<dbReference type="AlphaFoldDB" id="A0A644ZY53"/>
<organism evidence="1">
    <name type="scientific">bioreactor metagenome</name>
    <dbReference type="NCBI Taxonomy" id="1076179"/>
    <lineage>
        <taxon>unclassified sequences</taxon>
        <taxon>metagenomes</taxon>
        <taxon>ecological metagenomes</taxon>
    </lineage>
</organism>
<evidence type="ECO:0000313" key="1">
    <source>
        <dbReference type="EMBL" id="MPM45358.1"/>
    </source>
</evidence>
<name>A0A644ZY53_9ZZZZ</name>
<dbReference type="EMBL" id="VSSQ01010844">
    <property type="protein sequence ID" value="MPM45358.1"/>
    <property type="molecule type" value="Genomic_DNA"/>
</dbReference>
<sequence length="513" mass="54731">MHVVNVLLQRLAQRMGELVADLVEDRVVVGEPAGVDVRPGEQLVGPGVHHGDDGDEALLAEDLAVGQLALGDVADRGAVDEDVRRVDLADDPGPVIAQVHHGTVLADQCTVPRHPGRHREIGVGDQVARLPVHRHRVGRPDDVVAVQQLAGAGMAGDVHHRVALVHHGGAELRQAVDHPEDRVLVAGDQRGGQQHGVAAVQVDDRVLLVGDPRQRRQWLALGPGRHDDQVVARHAVDVLEVDQRVLGNGEVAQVGGDGHVAHHRAAHEDDLALVQAGDVEDLLDPVHVGGEAGDDDHLLRGRHDALQCRGDVLLQRREAGRLGVGGVGHEQVDALLTELGEPAQVGDPAVERELVHLEVTGDQDRARLGANKDGQGIGNRVRDRDELGIEGRQLDPVALRHHVQAGSAEPVLLQLGLQERQGQFRAVDRNVRAQLQQVGHGPDVVLVPVGEHQGDNVVQSVRNGAHVGQNQVDAGLVFLGEQHAAVDDQELPLGFQDVHVASNLPQASQGKDS</sequence>
<reference evidence="1" key="1">
    <citation type="submission" date="2019-08" db="EMBL/GenBank/DDBJ databases">
        <authorList>
            <person name="Kucharzyk K."/>
            <person name="Murdoch R.W."/>
            <person name="Higgins S."/>
            <person name="Loffler F."/>
        </authorList>
    </citation>
    <scope>NUCLEOTIDE SEQUENCE</scope>
</reference>
<proteinExistence type="predicted"/>